<dbReference type="InterPro" id="IPR016181">
    <property type="entry name" value="Acyl_CoA_acyltransferase"/>
</dbReference>
<feature type="region of interest" description="Disordered" evidence="3">
    <location>
        <begin position="1"/>
        <end position="37"/>
    </location>
</feature>
<feature type="domain" description="N-acetyltransferase" evidence="4">
    <location>
        <begin position="200"/>
        <end position="365"/>
    </location>
</feature>
<protein>
    <submittedName>
        <fullName evidence="5">GNAT family N-acetyltransferase</fullName>
    </submittedName>
</protein>
<name>A0ABS1L382_9ACTN</name>
<keyword evidence="2" id="KW-0012">Acyltransferase</keyword>
<dbReference type="Pfam" id="PF00583">
    <property type="entry name" value="Acetyltransf_1"/>
    <property type="match status" value="1"/>
</dbReference>
<dbReference type="PANTHER" id="PTHR43877:SF2">
    <property type="entry name" value="AMINOALKYLPHOSPHONATE N-ACETYLTRANSFERASE-RELATED"/>
    <property type="match status" value="1"/>
</dbReference>
<evidence type="ECO:0000256" key="3">
    <source>
        <dbReference type="SAM" id="MobiDB-lite"/>
    </source>
</evidence>
<evidence type="ECO:0000256" key="2">
    <source>
        <dbReference type="ARBA" id="ARBA00023315"/>
    </source>
</evidence>
<gene>
    <name evidence="5" type="ORF">JI751_00910</name>
</gene>
<dbReference type="PANTHER" id="PTHR43877">
    <property type="entry name" value="AMINOALKYLPHOSPHONATE N-ACETYLTRANSFERASE-RELATED-RELATED"/>
    <property type="match status" value="1"/>
</dbReference>
<evidence type="ECO:0000256" key="1">
    <source>
        <dbReference type="ARBA" id="ARBA00022679"/>
    </source>
</evidence>
<dbReference type="PROSITE" id="PS51186">
    <property type="entry name" value="GNAT"/>
    <property type="match status" value="1"/>
</dbReference>
<evidence type="ECO:0000313" key="6">
    <source>
        <dbReference type="Proteomes" id="UP000636918"/>
    </source>
</evidence>
<sequence>MPVIPDDNRFESDPADLLPQDPGLPEGWVAAAPDGSDRPTVERLTELLRAHERAGRGWAGAGEEDVLVEVSDRGLTTRENLVVRDPAGRIQAWGSVHDRAEGRMLFVHIVDREIDERLADRCSDVLFEWAEAQAKAVGEARGLAVQQIDSGSFADDERQHGWLADAGFDRVRTWWQMSRSVEAEEAELVPDPARWERNGVVFRLVERQGDGLPSEADLRAVHEVLEGAFTDHFNSAEETFHEFIHRLREDPGHRWDHWWIAEIVDGGGEPEPAGALVGTVSESDTGTDGSYVSYLGVLESARGRGVATGLLRTIIADAASRGRDRVGLEVDADSPTGADGLYTSMGWGTKYVTESWHRDVTVSQQ</sequence>
<dbReference type="InterPro" id="IPR000182">
    <property type="entry name" value="GNAT_dom"/>
</dbReference>
<dbReference type="Proteomes" id="UP000636918">
    <property type="component" value="Unassembled WGS sequence"/>
</dbReference>
<accession>A0ABS1L382</accession>
<feature type="compositionally biased region" description="Basic and acidic residues" evidence="3">
    <location>
        <begin position="1"/>
        <end position="12"/>
    </location>
</feature>
<dbReference type="SUPFAM" id="SSF55729">
    <property type="entry name" value="Acyl-CoA N-acyltransferases (Nat)"/>
    <property type="match status" value="1"/>
</dbReference>
<reference evidence="5 6" key="1">
    <citation type="submission" date="2021-01" db="EMBL/GenBank/DDBJ databases">
        <title>Genome seq and assembly of Nocardiodes sp. G10.</title>
        <authorList>
            <person name="Chhetri G."/>
        </authorList>
    </citation>
    <scope>NUCLEOTIDE SEQUENCE [LARGE SCALE GENOMIC DNA]</scope>
    <source>
        <strain evidence="5 6">G10</strain>
    </source>
</reference>
<evidence type="ECO:0000259" key="4">
    <source>
        <dbReference type="PROSITE" id="PS51186"/>
    </source>
</evidence>
<proteinExistence type="predicted"/>
<keyword evidence="6" id="KW-1185">Reference proteome</keyword>
<evidence type="ECO:0000313" key="5">
    <source>
        <dbReference type="EMBL" id="MBL0746155.1"/>
    </source>
</evidence>
<dbReference type="CDD" id="cd04301">
    <property type="entry name" value="NAT_SF"/>
    <property type="match status" value="1"/>
</dbReference>
<dbReference type="Gene3D" id="3.40.630.30">
    <property type="match status" value="1"/>
</dbReference>
<dbReference type="InterPro" id="IPR050832">
    <property type="entry name" value="Bact_Acetyltransf"/>
</dbReference>
<organism evidence="5 6">
    <name type="scientific">Nocardioides baculatus</name>
    <dbReference type="NCBI Taxonomy" id="2801337"/>
    <lineage>
        <taxon>Bacteria</taxon>
        <taxon>Bacillati</taxon>
        <taxon>Actinomycetota</taxon>
        <taxon>Actinomycetes</taxon>
        <taxon>Propionibacteriales</taxon>
        <taxon>Nocardioidaceae</taxon>
        <taxon>Nocardioides</taxon>
    </lineage>
</organism>
<comment type="caution">
    <text evidence="5">The sequence shown here is derived from an EMBL/GenBank/DDBJ whole genome shotgun (WGS) entry which is preliminary data.</text>
</comment>
<dbReference type="EMBL" id="JAERSG010000001">
    <property type="protein sequence ID" value="MBL0746155.1"/>
    <property type="molecule type" value="Genomic_DNA"/>
</dbReference>
<keyword evidence="1" id="KW-0808">Transferase</keyword>